<feature type="domain" description="Archaeal Type IV pilin N-terminal" evidence="1">
    <location>
        <begin position="4"/>
        <end position="80"/>
    </location>
</feature>
<dbReference type="InterPro" id="IPR013373">
    <property type="entry name" value="Flagellin/pilin_N_arc"/>
</dbReference>
<keyword evidence="3" id="KW-1185">Reference proteome</keyword>
<dbReference type="AlphaFoldDB" id="A0ABD5UGB0"/>
<sequence length="155" mass="15866">MTDRAVSPVVAVVCLLAVTVAAAATVGVFAQGLADSPTAAPAPTAALSLAVDAEDDELALTHRSGDPIDPDDLRLRVAVDGDPLARQPPVPFFSARGFESGPTGAFNSATGGDWRAGETARLRLAGTNTAIEEGSHVTVRVWVDGRPVARLGVRA</sequence>
<dbReference type="InterPro" id="IPR012859">
    <property type="entry name" value="Pilin_N_archaeal"/>
</dbReference>
<comment type="caution">
    <text evidence="2">The sequence shown here is derived from an EMBL/GenBank/DDBJ whole genome shotgun (WGS) entry which is preliminary data.</text>
</comment>
<dbReference type="Pfam" id="PF07790">
    <property type="entry name" value="Pilin_N"/>
    <property type="match status" value="1"/>
</dbReference>
<evidence type="ECO:0000259" key="1">
    <source>
        <dbReference type="Pfam" id="PF07790"/>
    </source>
</evidence>
<name>A0ABD5UGB0_9EURY</name>
<protein>
    <submittedName>
        <fullName evidence="2">Type IV pilin</fullName>
    </submittedName>
</protein>
<organism evidence="2 3">
    <name type="scientific">Halomarina ordinaria</name>
    <dbReference type="NCBI Taxonomy" id="3033939"/>
    <lineage>
        <taxon>Archaea</taxon>
        <taxon>Methanobacteriati</taxon>
        <taxon>Methanobacteriota</taxon>
        <taxon>Stenosarchaea group</taxon>
        <taxon>Halobacteria</taxon>
        <taxon>Halobacteriales</taxon>
        <taxon>Natronomonadaceae</taxon>
        <taxon>Halomarina</taxon>
    </lineage>
</organism>
<dbReference type="EMBL" id="JBHSXM010000001">
    <property type="protein sequence ID" value="MFC6837181.1"/>
    <property type="molecule type" value="Genomic_DNA"/>
</dbReference>
<proteinExistence type="predicted"/>
<accession>A0ABD5UGB0</accession>
<dbReference type="NCBIfam" id="TIGR02537">
    <property type="entry name" value="arch_flag_Nterm"/>
    <property type="match status" value="1"/>
</dbReference>
<evidence type="ECO:0000313" key="3">
    <source>
        <dbReference type="Proteomes" id="UP001596406"/>
    </source>
</evidence>
<gene>
    <name evidence="2" type="ORF">ACFQHK_11755</name>
</gene>
<dbReference type="Proteomes" id="UP001596406">
    <property type="component" value="Unassembled WGS sequence"/>
</dbReference>
<reference evidence="2 3" key="1">
    <citation type="journal article" date="2019" name="Int. J. Syst. Evol. Microbiol.">
        <title>The Global Catalogue of Microorganisms (GCM) 10K type strain sequencing project: providing services to taxonomists for standard genome sequencing and annotation.</title>
        <authorList>
            <consortium name="The Broad Institute Genomics Platform"/>
            <consortium name="The Broad Institute Genome Sequencing Center for Infectious Disease"/>
            <person name="Wu L."/>
            <person name="Ma J."/>
        </authorList>
    </citation>
    <scope>NUCLEOTIDE SEQUENCE [LARGE SCALE GENOMIC DNA]</scope>
    <source>
        <strain evidence="2 3">PSRA2</strain>
    </source>
</reference>
<dbReference type="RefSeq" id="WP_304448848.1">
    <property type="nucleotide sequence ID" value="NZ_JARRAH010000001.1"/>
</dbReference>
<evidence type="ECO:0000313" key="2">
    <source>
        <dbReference type="EMBL" id="MFC6837181.1"/>
    </source>
</evidence>